<evidence type="ECO:0000256" key="1">
    <source>
        <dbReference type="ARBA" id="ARBA00004123"/>
    </source>
</evidence>
<evidence type="ECO:0000313" key="6">
    <source>
        <dbReference type="EMBL" id="EZG61394.1"/>
    </source>
</evidence>
<dbReference type="AlphaFoldDB" id="A0A023B5P2"/>
<comment type="caution">
    <text evidence="6">The sequence shown here is derived from an EMBL/GenBank/DDBJ whole genome shotgun (WGS) entry which is preliminary data.</text>
</comment>
<dbReference type="GO" id="GO:0005634">
    <property type="term" value="C:nucleus"/>
    <property type="evidence" value="ECO:0007669"/>
    <property type="project" value="UniProtKB-SubCell"/>
</dbReference>
<organism evidence="6 7">
    <name type="scientific">Gregarina niphandrodes</name>
    <name type="common">Septate eugregarine</name>
    <dbReference type="NCBI Taxonomy" id="110365"/>
    <lineage>
        <taxon>Eukaryota</taxon>
        <taxon>Sar</taxon>
        <taxon>Alveolata</taxon>
        <taxon>Apicomplexa</taxon>
        <taxon>Conoidasida</taxon>
        <taxon>Gregarinasina</taxon>
        <taxon>Eugregarinorida</taxon>
        <taxon>Gregarinidae</taxon>
        <taxon>Gregarina</taxon>
    </lineage>
</organism>
<dbReference type="VEuPathDB" id="CryptoDB:GNI_088940"/>
<dbReference type="OMA" id="RRTDNTI"/>
<comment type="similarity">
    <text evidence="2 5">Belongs to the RRS1 family.</text>
</comment>
<evidence type="ECO:0000256" key="4">
    <source>
        <dbReference type="ARBA" id="ARBA00023242"/>
    </source>
</evidence>
<comment type="subcellular location">
    <subcellularLocation>
        <location evidence="1 5">Nucleus</location>
    </subcellularLocation>
</comment>
<keyword evidence="3 5" id="KW-0690">Ribosome biogenesis</keyword>
<evidence type="ECO:0000256" key="3">
    <source>
        <dbReference type="ARBA" id="ARBA00022517"/>
    </source>
</evidence>
<dbReference type="OrthoDB" id="28455at2759"/>
<dbReference type="InterPro" id="IPR007023">
    <property type="entry name" value="Ribosom_reg"/>
</dbReference>
<dbReference type="Proteomes" id="UP000019763">
    <property type="component" value="Unassembled WGS sequence"/>
</dbReference>
<protein>
    <recommendedName>
        <fullName evidence="5">Ribosome biogenesis regulatory protein</fullName>
    </recommendedName>
</protein>
<dbReference type="Pfam" id="PF04939">
    <property type="entry name" value="RRS1"/>
    <property type="match status" value="1"/>
</dbReference>
<evidence type="ECO:0000256" key="2">
    <source>
        <dbReference type="ARBA" id="ARBA00010077"/>
    </source>
</evidence>
<evidence type="ECO:0000256" key="5">
    <source>
        <dbReference type="RuleBase" id="RU364132"/>
    </source>
</evidence>
<gene>
    <name evidence="6" type="ORF">GNI_088940</name>
</gene>
<dbReference type="GeneID" id="22913167"/>
<proteinExistence type="inferred from homology"/>
<dbReference type="EMBL" id="AFNH02000668">
    <property type="protein sequence ID" value="EZG61394.1"/>
    <property type="molecule type" value="Genomic_DNA"/>
</dbReference>
<name>A0A023B5P2_GRENI</name>
<keyword evidence="4 5" id="KW-0539">Nucleus</keyword>
<evidence type="ECO:0000313" key="7">
    <source>
        <dbReference type="Proteomes" id="UP000019763"/>
    </source>
</evidence>
<sequence>MPALTICFHNLIGDSFESLTESVVGSDEYQEVCRRNVSQMVHRCIQELPREKTDEGVMGVLDHISDRKVVLPRGKPCPVAKATSTTWEKFAKAKGIEKKGKRSAFVFDDIEKNYKLRFGGRSLRKAEKQRDFIIEHKGGRKVYGDPFIERAQAKALDKAKQKYRTLQNKVKTAGYKLKRK</sequence>
<dbReference type="eggNOG" id="KOG1765">
    <property type="taxonomic scope" value="Eukaryota"/>
</dbReference>
<reference evidence="6" key="1">
    <citation type="submission" date="2013-12" db="EMBL/GenBank/DDBJ databases">
        <authorList>
            <person name="Omoto C.K."/>
            <person name="Sibley D."/>
            <person name="Venepally P."/>
            <person name="Hadjithomas M."/>
            <person name="Karamycheva S."/>
            <person name="Brunk B."/>
            <person name="Roos D."/>
            <person name="Caler E."/>
            <person name="Lorenzi H."/>
        </authorList>
    </citation>
    <scope>NUCLEOTIDE SEQUENCE</scope>
</reference>
<dbReference type="RefSeq" id="XP_011130754.1">
    <property type="nucleotide sequence ID" value="XM_011132452.1"/>
</dbReference>
<keyword evidence="7" id="KW-1185">Reference proteome</keyword>
<comment type="function">
    <text evidence="5">Involved in ribosomal large subunit assembly.</text>
</comment>
<dbReference type="GO" id="GO:0042254">
    <property type="term" value="P:ribosome biogenesis"/>
    <property type="evidence" value="ECO:0007669"/>
    <property type="project" value="UniProtKB-KW"/>
</dbReference>
<accession>A0A023B5P2</accession>